<protein>
    <submittedName>
        <fullName evidence="2">Uncharacterized protein</fullName>
    </submittedName>
</protein>
<evidence type="ECO:0000313" key="3">
    <source>
        <dbReference type="Proteomes" id="UP000318138"/>
    </source>
</evidence>
<geneLocation type="plasmid" evidence="2 3">
    <name>unnamed1</name>
</geneLocation>
<feature type="compositionally biased region" description="Basic and acidic residues" evidence="1">
    <location>
        <begin position="9"/>
        <end position="20"/>
    </location>
</feature>
<dbReference type="EMBL" id="CP041370">
    <property type="protein sequence ID" value="QDK92306.1"/>
    <property type="molecule type" value="Genomic_DNA"/>
</dbReference>
<keyword evidence="3" id="KW-1185">Reference proteome</keyword>
<dbReference type="Proteomes" id="UP000318138">
    <property type="component" value="Plasmid unnamed1"/>
</dbReference>
<keyword evidence="2" id="KW-0614">Plasmid</keyword>
<accession>A0A856MBU8</accession>
<sequence length="90" mass="10542">MKKKTTNQVEERKVRSDKKTRVNPSLDANTHEKLKKLAISCDMTKTQLAAEILKMALNNESVIDWYQKKYNKDDSYRIILARINGELHYS</sequence>
<proteinExistence type="predicted"/>
<dbReference type="KEGG" id="psua:FLK61_00375"/>
<dbReference type="RefSeq" id="WP_013603288.1">
    <property type="nucleotide sequence ID" value="NZ_CP041370.1"/>
</dbReference>
<organism evidence="2 3">
    <name type="scientific">Paenalkalicoccus suaedae</name>
    <dbReference type="NCBI Taxonomy" id="2592382"/>
    <lineage>
        <taxon>Bacteria</taxon>
        <taxon>Bacillati</taxon>
        <taxon>Bacillota</taxon>
        <taxon>Bacilli</taxon>
        <taxon>Bacillales</taxon>
        <taxon>Bacillaceae</taxon>
        <taxon>Paenalkalicoccus</taxon>
    </lineage>
</organism>
<evidence type="ECO:0000256" key="1">
    <source>
        <dbReference type="SAM" id="MobiDB-lite"/>
    </source>
</evidence>
<dbReference type="AlphaFoldDB" id="A0A856MBU8"/>
<name>A0A856MBU8_9BACI</name>
<feature type="region of interest" description="Disordered" evidence="1">
    <location>
        <begin position="1"/>
        <end position="27"/>
    </location>
</feature>
<dbReference type="GeneID" id="39574260"/>
<gene>
    <name evidence="2" type="ORF">FLK61_00375</name>
</gene>
<evidence type="ECO:0000313" key="2">
    <source>
        <dbReference type="EMBL" id="QDK92306.1"/>
    </source>
</evidence>
<reference evidence="2 3" key="1">
    <citation type="submission" date="2019-07" db="EMBL/GenBank/DDBJ databases">
        <title>Bacillus alkalisoli sp. nov. isolated from saline soil.</title>
        <authorList>
            <person name="Sun J.-Q."/>
            <person name="Xu L."/>
        </authorList>
    </citation>
    <scope>NUCLEOTIDE SEQUENCE [LARGE SCALE GENOMIC DNA]</scope>
    <source>
        <strain evidence="2 3">M4U3P1</strain>
        <plasmid evidence="2 3">unnamed1</plasmid>
    </source>
</reference>